<keyword evidence="10 11" id="KW-0675">Receptor</keyword>
<dbReference type="PROSITE" id="PS00952">
    <property type="entry name" value="ER_LUMEN_RECEPTOR_2"/>
    <property type="match status" value="1"/>
</dbReference>
<evidence type="ECO:0000256" key="1">
    <source>
        <dbReference type="ARBA" id="ARBA00004477"/>
    </source>
</evidence>
<comment type="caution">
    <text evidence="11">Lacks conserved residue(s) required for the propagation of feature annotation.</text>
</comment>
<evidence type="ECO:0000256" key="11">
    <source>
        <dbReference type="RuleBase" id="RU000634"/>
    </source>
</evidence>
<name>A0A507FHR2_9FUNG</name>
<dbReference type="EMBL" id="QEAP01000088">
    <property type="protein sequence ID" value="TPX75250.1"/>
    <property type="molecule type" value="Genomic_DNA"/>
</dbReference>
<organism evidence="12 13">
    <name type="scientific">Chytriomyces confervae</name>
    <dbReference type="NCBI Taxonomy" id="246404"/>
    <lineage>
        <taxon>Eukaryota</taxon>
        <taxon>Fungi</taxon>
        <taxon>Fungi incertae sedis</taxon>
        <taxon>Chytridiomycota</taxon>
        <taxon>Chytridiomycota incertae sedis</taxon>
        <taxon>Chytridiomycetes</taxon>
        <taxon>Chytridiales</taxon>
        <taxon>Chytriomycetaceae</taxon>
        <taxon>Chytriomyces</taxon>
    </lineage>
</organism>
<accession>A0A507FHR2</accession>
<dbReference type="GO" id="GO:0015031">
    <property type="term" value="P:protein transport"/>
    <property type="evidence" value="ECO:0007669"/>
    <property type="project" value="UniProtKB-KW"/>
</dbReference>
<evidence type="ECO:0000256" key="10">
    <source>
        <dbReference type="ARBA" id="ARBA00023170"/>
    </source>
</evidence>
<evidence type="ECO:0000313" key="12">
    <source>
        <dbReference type="EMBL" id="TPX75250.1"/>
    </source>
</evidence>
<dbReference type="InterPro" id="IPR000133">
    <property type="entry name" value="ER_ret_rcpt"/>
</dbReference>
<keyword evidence="7 11" id="KW-0653">Protein transport</keyword>
<evidence type="ECO:0000256" key="6">
    <source>
        <dbReference type="ARBA" id="ARBA00022892"/>
    </source>
</evidence>
<evidence type="ECO:0000256" key="3">
    <source>
        <dbReference type="ARBA" id="ARBA00022448"/>
    </source>
</evidence>
<dbReference type="PROSITE" id="PS00951">
    <property type="entry name" value="ER_LUMEN_RECEPTOR_1"/>
    <property type="match status" value="1"/>
</dbReference>
<keyword evidence="3 11" id="KW-0813">Transport</keyword>
<evidence type="ECO:0000313" key="13">
    <source>
        <dbReference type="Proteomes" id="UP000320333"/>
    </source>
</evidence>
<dbReference type="GO" id="GO:0005789">
    <property type="term" value="C:endoplasmic reticulum membrane"/>
    <property type="evidence" value="ECO:0007669"/>
    <property type="project" value="UniProtKB-SubCell"/>
</dbReference>
<reference evidence="12 13" key="1">
    <citation type="journal article" date="2019" name="Sci. Rep.">
        <title>Comparative genomics of chytrid fungi reveal insights into the obligate biotrophic and pathogenic lifestyle of Synchytrium endobioticum.</title>
        <authorList>
            <person name="van de Vossenberg B.T.L.H."/>
            <person name="Warris S."/>
            <person name="Nguyen H.D.T."/>
            <person name="van Gent-Pelzer M.P.E."/>
            <person name="Joly D.L."/>
            <person name="van de Geest H.C."/>
            <person name="Bonants P.J.M."/>
            <person name="Smith D.S."/>
            <person name="Levesque C.A."/>
            <person name="van der Lee T.A.J."/>
        </authorList>
    </citation>
    <scope>NUCLEOTIDE SEQUENCE [LARGE SCALE GENOMIC DNA]</scope>
    <source>
        <strain evidence="12 13">CBS 675.73</strain>
    </source>
</reference>
<keyword evidence="8 11" id="KW-1133">Transmembrane helix</keyword>
<dbReference type="AlphaFoldDB" id="A0A507FHR2"/>
<sequence>MTMNIFRFLGDMAHLASILILLLKINQSRSAAGISFKSQALYLLVFVTRYPDLFYKFYSIYNTVMKAFFLASSGWICYAMQLRFKATWDPKLDTLRIEYLLAPCSILAILLCDKYTPAEILWTFSILLEAVAILPQLFQLTRTGEAETITSHYLFALGAYRGLYLLNWLYRSAVEGHKVEVIAVLAGLVQTGLYCDFFYVYFTKVMKGKKFQLPA</sequence>
<feature type="transmembrane region" description="Helical" evidence="11">
    <location>
        <begin position="122"/>
        <end position="141"/>
    </location>
</feature>
<feature type="transmembrane region" description="Helical" evidence="11">
    <location>
        <begin position="99"/>
        <end position="116"/>
    </location>
</feature>
<proteinExistence type="inferred from homology"/>
<feature type="transmembrane region" description="Helical" evidence="11">
    <location>
        <begin position="182"/>
        <end position="202"/>
    </location>
</feature>
<dbReference type="GO" id="GO:0006621">
    <property type="term" value="P:protein retention in ER lumen"/>
    <property type="evidence" value="ECO:0007669"/>
    <property type="project" value="InterPro"/>
</dbReference>
<evidence type="ECO:0000256" key="5">
    <source>
        <dbReference type="ARBA" id="ARBA00022824"/>
    </source>
</evidence>
<gene>
    <name evidence="12" type="ORF">CcCBS67573_g03473</name>
</gene>
<dbReference type="STRING" id="246404.A0A507FHR2"/>
<dbReference type="Pfam" id="PF00810">
    <property type="entry name" value="ER_lumen_recept"/>
    <property type="match status" value="1"/>
</dbReference>
<keyword evidence="13" id="KW-1185">Reference proteome</keyword>
<feature type="transmembrane region" description="Helical" evidence="11">
    <location>
        <begin position="153"/>
        <end position="170"/>
    </location>
</feature>
<dbReference type="GO" id="GO:0016192">
    <property type="term" value="P:vesicle-mediated transport"/>
    <property type="evidence" value="ECO:0007669"/>
    <property type="project" value="UniProtKB-KW"/>
</dbReference>
<evidence type="ECO:0000256" key="8">
    <source>
        <dbReference type="ARBA" id="ARBA00022989"/>
    </source>
</evidence>
<dbReference type="GO" id="GO:0046923">
    <property type="term" value="F:ER retention sequence binding"/>
    <property type="evidence" value="ECO:0007669"/>
    <property type="project" value="InterPro"/>
</dbReference>
<comment type="caution">
    <text evidence="12">The sequence shown here is derived from an EMBL/GenBank/DDBJ whole genome shotgun (WGS) entry which is preliminary data.</text>
</comment>
<evidence type="ECO:0000256" key="9">
    <source>
        <dbReference type="ARBA" id="ARBA00023136"/>
    </source>
</evidence>
<dbReference type="Proteomes" id="UP000320333">
    <property type="component" value="Unassembled WGS sequence"/>
</dbReference>
<keyword evidence="5 11" id="KW-0256">Endoplasmic reticulum</keyword>
<dbReference type="OrthoDB" id="7694678at2759"/>
<dbReference type="PANTHER" id="PTHR10585">
    <property type="entry name" value="ER LUMEN PROTEIN RETAINING RECEPTOR"/>
    <property type="match status" value="1"/>
</dbReference>
<comment type="subcellular location">
    <subcellularLocation>
        <location evidence="1 11">Endoplasmic reticulum membrane</location>
        <topology evidence="1 11">Multi-pass membrane protein</topology>
    </subcellularLocation>
</comment>
<evidence type="ECO:0000256" key="7">
    <source>
        <dbReference type="ARBA" id="ARBA00022927"/>
    </source>
</evidence>
<protein>
    <recommendedName>
        <fullName evidence="11">ER lumen protein-retaining receptor</fullName>
    </recommendedName>
</protein>
<evidence type="ECO:0000256" key="2">
    <source>
        <dbReference type="ARBA" id="ARBA00010120"/>
    </source>
</evidence>
<comment type="similarity">
    <text evidence="2 11">Belongs to the ERD2 family.</text>
</comment>
<feature type="transmembrane region" description="Helical" evidence="11">
    <location>
        <begin position="57"/>
        <end position="78"/>
    </location>
</feature>
<dbReference type="PRINTS" id="PR00660">
    <property type="entry name" value="ERLUMENR"/>
</dbReference>
<keyword evidence="4 11" id="KW-0812">Transmembrane</keyword>
<keyword evidence="9 11" id="KW-0472">Membrane</keyword>
<evidence type="ECO:0000256" key="4">
    <source>
        <dbReference type="ARBA" id="ARBA00022692"/>
    </source>
</evidence>
<keyword evidence="6" id="KW-0931">ER-Golgi transport</keyword>